<protein>
    <submittedName>
        <fullName evidence="6">SSPO protein</fullName>
    </submittedName>
</protein>
<dbReference type="SUPFAM" id="SSF57603">
    <property type="entry name" value="FnI-like domain"/>
    <property type="match status" value="1"/>
</dbReference>
<dbReference type="InterPro" id="IPR002919">
    <property type="entry name" value="TIL_dom"/>
</dbReference>
<feature type="domain" description="VWFD" evidence="5">
    <location>
        <begin position="65"/>
        <end position="236"/>
    </location>
</feature>
<dbReference type="EMBL" id="VZSV01000447">
    <property type="protein sequence ID" value="NXA56961.1"/>
    <property type="molecule type" value="Genomic_DNA"/>
</dbReference>
<dbReference type="PROSITE" id="PS51233">
    <property type="entry name" value="VWFD"/>
    <property type="match status" value="1"/>
</dbReference>
<dbReference type="Pfam" id="PF00094">
    <property type="entry name" value="VWD"/>
    <property type="match status" value="1"/>
</dbReference>
<dbReference type="GO" id="GO:0031012">
    <property type="term" value="C:extracellular matrix"/>
    <property type="evidence" value="ECO:0007669"/>
    <property type="project" value="TreeGrafter"/>
</dbReference>
<keyword evidence="3" id="KW-1015">Disulfide bond</keyword>
<feature type="non-terminal residue" evidence="6">
    <location>
        <position position="327"/>
    </location>
</feature>
<dbReference type="InterPro" id="IPR050780">
    <property type="entry name" value="Mucin_vWF_Thrombospondin_sf"/>
</dbReference>
<dbReference type="Gene3D" id="2.10.25.10">
    <property type="entry name" value="Laminin"/>
    <property type="match status" value="1"/>
</dbReference>
<dbReference type="PANTHER" id="PTHR11339">
    <property type="entry name" value="EXTRACELLULAR MATRIX GLYCOPROTEIN RELATED"/>
    <property type="match status" value="1"/>
</dbReference>
<organism evidence="6 7">
    <name type="scientific">Nothocercus julius</name>
    <dbReference type="NCBI Taxonomy" id="2585813"/>
    <lineage>
        <taxon>Eukaryota</taxon>
        <taxon>Metazoa</taxon>
        <taxon>Chordata</taxon>
        <taxon>Craniata</taxon>
        <taxon>Vertebrata</taxon>
        <taxon>Euteleostomi</taxon>
        <taxon>Archelosauria</taxon>
        <taxon>Archosauria</taxon>
        <taxon>Dinosauria</taxon>
        <taxon>Saurischia</taxon>
        <taxon>Theropoda</taxon>
        <taxon>Coelurosauria</taxon>
        <taxon>Aves</taxon>
        <taxon>Palaeognathae</taxon>
        <taxon>Tinamiformes</taxon>
        <taxon>Tinamidae</taxon>
        <taxon>Nothocercus</taxon>
    </lineage>
</organism>
<proteinExistence type="predicted"/>
<dbReference type="SMART" id="SM00216">
    <property type="entry name" value="VWD"/>
    <property type="match status" value="1"/>
</dbReference>
<evidence type="ECO:0000256" key="2">
    <source>
        <dbReference type="ARBA" id="ARBA00022525"/>
    </source>
</evidence>
<dbReference type="SUPFAM" id="SSF57567">
    <property type="entry name" value="Serine protease inhibitors"/>
    <property type="match status" value="1"/>
</dbReference>
<dbReference type="GO" id="GO:0005615">
    <property type="term" value="C:extracellular space"/>
    <property type="evidence" value="ECO:0007669"/>
    <property type="project" value="TreeGrafter"/>
</dbReference>
<dbReference type="AlphaFoldDB" id="A0A7K7WUL3"/>
<feature type="non-terminal residue" evidence="6">
    <location>
        <position position="1"/>
    </location>
</feature>
<evidence type="ECO:0000256" key="3">
    <source>
        <dbReference type="ARBA" id="ARBA00023157"/>
    </source>
</evidence>
<evidence type="ECO:0000259" key="5">
    <source>
        <dbReference type="PROSITE" id="PS51233"/>
    </source>
</evidence>
<dbReference type="Proteomes" id="UP000531559">
    <property type="component" value="Unassembled WGS sequence"/>
</dbReference>
<dbReference type="InterPro" id="IPR001846">
    <property type="entry name" value="VWF_type-D"/>
</dbReference>
<keyword evidence="4" id="KW-0325">Glycoprotein</keyword>
<evidence type="ECO:0000313" key="7">
    <source>
        <dbReference type="Proteomes" id="UP000531559"/>
    </source>
</evidence>
<comment type="subcellular location">
    <subcellularLocation>
        <location evidence="1">Secreted</location>
    </subcellularLocation>
</comment>
<dbReference type="Pfam" id="PF08742">
    <property type="entry name" value="C8"/>
    <property type="match status" value="1"/>
</dbReference>
<accession>A0A7K7WUL3</accession>
<evidence type="ECO:0000256" key="4">
    <source>
        <dbReference type="ARBA" id="ARBA00023180"/>
    </source>
</evidence>
<dbReference type="PANTHER" id="PTHR11339:SF396">
    <property type="entry name" value="SCO-SPONDIN"/>
    <property type="match status" value="1"/>
</dbReference>
<evidence type="ECO:0000313" key="6">
    <source>
        <dbReference type="EMBL" id="NXA56961.1"/>
    </source>
</evidence>
<evidence type="ECO:0000256" key="1">
    <source>
        <dbReference type="ARBA" id="ARBA00004613"/>
    </source>
</evidence>
<name>A0A7K7WUL3_9AVES</name>
<dbReference type="InterPro" id="IPR036084">
    <property type="entry name" value="Ser_inhib-like_sf"/>
</dbReference>
<sequence length="327" mass="35175">DTCVPGCNCPPGLVLDDGGQCVPPAACPCRHGAGTYAPGSTIRRSCNTCVCRGQRWHCSRRQCAGTCVATGDPHYVTFDGRAFSFLGDCEYVLVREADGLFTVTAENVPCGTSGVTCTKSVVVVLGNTVAGAALAGRDMTVNGVSVRPPKDYSGNGLALERAGLFLVLLSRLGLAVLWDGGTRVYVKLEPRHRGRVAGLCGNFDGDTENDFGSRQGVVEPTAQLFGNSWRVSLLCPEVDGEEAQHPCTENPHRAPWARKRCGVLAWRLFAPCHDAVPWQRFYEWCVFDACGCDSGGDCECLCTAIATYAEECGQRGVHVRWRSQELC</sequence>
<dbReference type="InterPro" id="IPR014853">
    <property type="entry name" value="VWF/SSPO/ZAN-like_Cys-rich_dom"/>
</dbReference>
<gene>
    <name evidence="6" type="primary">Sspo_0</name>
    <name evidence="6" type="ORF">NOTJUL_R08604</name>
</gene>
<keyword evidence="2" id="KW-0964">Secreted</keyword>
<dbReference type="SMART" id="SM00832">
    <property type="entry name" value="C8"/>
    <property type="match status" value="1"/>
</dbReference>
<dbReference type="OrthoDB" id="6262482at2759"/>
<dbReference type="Pfam" id="PF01826">
    <property type="entry name" value="TIL"/>
    <property type="match status" value="1"/>
</dbReference>
<keyword evidence="7" id="KW-1185">Reference proteome</keyword>
<comment type="caution">
    <text evidence="6">The sequence shown here is derived from an EMBL/GenBank/DDBJ whole genome shotgun (WGS) entry which is preliminary data.</text>
</comment>
<dbReference type="CDD" id="cd19941">
    <property type="entry name" value="TIL"/>
    <property type="match status" value="1"/>
</dbReference>
<reference evidence="6 7" key="1">
    <citation type="submission" date="2019-09" db="EMBL/GenBank/DDBJ databases">
        <title>Bird 10,000 Genomes (B10K) Project - Family phase.</title>
        <authorList>
            <person name="Zhang G."/>
        </authorList>
    </citation>
    <scope>NUCLEOTIDE SEQUENCE [LARGE SCALE GENOMIC DNA]</scope>
    <source>
        <strain evidence="6">B10K-MSB-01</strain>
    </source>
</reference>